<evidence type="ECO:0000313" key="5">
    <source>
        <dbReference type="Proteomes" id="UP001180087"/>
    </source>
</evidence>
<sequence length="386" mass="42268">MIYLDYAAATPMTETALDVYTKVAREFFGNPISLHNTGTAAAELVEASRAMIARLIGGEKEGIYFTGGGSESNELALESIIKGQGKKGSHLITTVLEHSSVYNYFREKERQGFEVAWIPVNEYGQVNPEEIREAIREDTILASIHYGNGEIGTIQPLEAIGDICREADVVLHSDCAQVFGKKPLNLAELPVDSISISSSKIGGPKGIGAVYIRPGVRWLPKIEGTTHESGFRAGTLDVPGICAFAASAKWTVERSLEESVRLENLRNLAIHELQRLTHKVAIEGHPDPAWHLPHVLALRPIGMEGQYAMLEMNRLGVAISTGSACLVGQSAPPRAMKVLGRSDMEAKEFIRLSFGRSTDEQSLETALLKLEEALVTFYNRKDKVRI</sequence>
<feature type="domain" description="Aminotransferase class V" evidence="3">
    <location>
        <begin position="2"/>
        <end position="363"/>
    </location>
</feature>
<dbReference type="Gene3D" id="3.40.640.10">
    <property type="entry name" value="Type I PLP-dependent aspartate aminotransferase-like (Major domain)"/>
    <property type="match status" value="1"/>
</dbReference>
<dbReference type="InterPro" id="IPR016454">
    <property type="entry name" value="Cysteine_dSase"/>
</dbReference>
<proteinExistence type="predicted"/>
<protein>
    <submittedName>
        <fullName evidence="4">IscS subfamily cysteine desulfurase</fullName>
    </submittedName>
</protein>
<dbReference type="EMBL" id="CP129113">
    <property type="protein sequence ID" value="WLV24135.1"/>
    <property type="molecule type" value="Genomic_DNA"/>
</dbReference>
<dbReference type="Pfam" id="PF00266">
    <property type="entry name" value="Aminotran_5"/>
    <property type="match status" value="1"/>
</dbReference>
<dbReference type="Gene3D" id="3.90.1150.10">
    <property type="entry name" value="Aspartate Aminotransferase, domain 1"/>
    <property type="match status" value="1"/>
</dbReference>
<evidence type="ECO:0000256" key="2">
    <source>
        <dbReference type="ARBA" id="ARBA00022898"/>
    </source>
</evidence>
<dbReference type="PIRSF" id="PIRSF005572">
    <property type="entry name" value="NifS"/>
    <property type="match status" value="1"/>
</dbReference>
<organism evidence="4 5">
    <name type="scientific">Aciduricibacillus chroicocephali</name>
    <dbReference type="NCBI Taxonomy" id="3054939"/>
    <lineage>
        <taxon>Bacteria</taxon>
        <taxon>Bacillati</taxon>
        <taxon>Bacillota</taxon>
        <taxon>Bacilli</taxon>
        <taxon>Bacillales</taxon>
        <taxon>Bacillaceae</taxon>
        <taxon>Aciduricibacillus</taxon>
    </lineage>
</organism>
<dbReference type="NCBIfam" id="NF002806">
    <property type="entry name" value="PRK02948.1"/>
    <property type="match status" value="1"/>
</dbReference>
<dbReference type="PANTHER" id="PTHR11601">
    <property type="entry name" value="CYSTEINE DESULFURYLASE FAMILY MEMBER"/>
    <property type="match status" value="1"/>
</dbReference>
<reference evidence="4" key="1">
    <citation type="submission" date="2023-06" db="EMBL/GenBank/DDBJ databases">
        <title>A Treasure from Seagulls: Isolation and Description of Aciduricobacillus qingdaonensis gen. nov., sp. nov., a Rare Obligately Uric Acid-utilizing Member in the Family Bacillaceae.</title>
        <authorList>
            <person name="Liu W."/>
            <person name="Wang B."/>
        </authorList>
    </citation>
    <scope>NUCLEOTIDE SEQUENCE</scope>
    <source>
        <strain evidence="4">44XB</strain>
    </source>
</reference>
<gene>
    <name evidence="4" type="ORF">QR721_10870</name>
</gene>
<dbReference type="RefSeq" id="WP_348026856.1">
    <property type="nucleotide sequence ID" value="NZ_CP129113.1"/>
</dbReference>
<evidence type="ECO:0000313" key="4">
    <source>
        <dbReference type="EMBL" id="WLV24135.1"/>
    </source>
</evidence>
<name>A0ABY9KTK5_9BACI</name>
<keyword evidence="2" id="KW-0663">Pyridoxal phosphate</keyword>
<dbReference type="InterPro" id="IPR015422">
    <property type="entry name" value="PyrdxlP-dep_Trfase_small"/>
</dbReference>
<dbReference type="InterPro" id="IPR015421">
    <property type="entry name" value="PyrdxlP-dep_Trfase_major"/>
</dbReference>
<evidence type="ECO:0000259" key="3">
    <source>
        <dbReference type="Pfam" id="PF00266"/>
    </source>
</evidence>
<keyword evidence="5" id="KW-1185">Reference proteome</keyword>
<comment type="cofactor">
    <cofactor evidence="1">
        <name>pyridoxal 5'-phosphate</name>
        <dbReference type="ChEBI" id="CHEBI:597326"/>
    </cofactor>
</comment>
<dbReference type="PANTHER" id="PTHR11601:SF36">
    <property type="entry name" value="CYSTEINE DESULFURASE NIFS-RELATED"/>
    <property type="match status" value="1"/>
</dbReference>
<dbReference type="InterPro" id="IPR000192">
    <property type="entry name" value="Aminotrans_V_dom"/>
</dbReference>
<evidence type="ECO:0000256" key="1">
    <source>
        <dbReference type="ARBA" id="ARBA00001933"/>
    </source>
</evidence>
<accession>A0ABY9KTK5</accession>
<dbReference type="InterPro" id="IPR015424">
    <property type="entry name" value="PyrdxlP-dep_Trfase"/>
</dbReference>
<dbReference type="Proteomes" id="UP001180087">
    <property type="component" value="Chromosome"/>
</dbReference>
<dbReference type="SUPFAM" id="SSF53383">
    <property type="entry name" value="PLP-dependent transferases"/>
    <property type="match status" value="1"/>
</dbReference>